<sequence length="105" mass="11964">MHVLLAVLGNVPISGQLFRVPKVGIVNVEKPFQVRSRLLTWPEGIDIRVFIRHIKFPFCQLQDVAVLGIPSFDFFHIFKLTGGSSRIQRVRGFGTCYLILGYNYT</sequence>
<name>A0A8D8YW54_9HEMI</name>
<dbReference type="AlphaFoldDB" id="A0A8D8YW54"/>
<accession>A0A8D8YW54</accession>
<evidence type="ECO:0000313" key="1">
    <source>
        <dbReference type="EMBL" id="CAG6736309.1"/>
    </source>
</evidence>
<reference evidence="1" key="1">
    <citation type="submission" date="2021-05" db="EMBL/GenBank/DDBJ databases">
        <authorList>
            <person name="Alioto T."/>
            <person name="Alioto T."/>
            <person name="Gomez Garrido J."/>
        </authorList>
    </citation>
    <scope>NUCLEOTIDE SEQUENCE</scope>
</reference>
<organism evidence="1">
    <name type="scientific">Cacopsylla melanoneura</name>
    <dbReference type="NCBI Taxonomy" id="428564"/>
    <lineage>
        <taxon>Eukaryota</taxon>
        <taxon>Metazoa</taxon>
        <taxon>Ecdysozoa</taxon>
        <taxon>Arthropoda</taxon>
        <taxon>Hexapoda</taxon>
        <taxon>Insecta</taxon>
        <taxon>Pterygota</taxon>
        <taxon>Neoptera</taxon>
        <taxon>Paraneoptera</taxon>
        <taxon>Hemiptera</taxon>
        <taxon>Sternorrhyncha</taxon>
        <taxon>Psylloidea</taxon>
        <taxon>Psyllidae</taxon>
        <taxon>Psyllinae</taxon>
        <taxon>Cacopsylla</taxon>
    </lineage>
</organism>
<dbReference type="EMBL" id="HBUF01398872">
    <property type="protein sequence ID" value="CAG6736309.1"/>
    <property type="molecule type" value="Transcribed_RNA"/>
</dbReference>
<protein>
    <submittedName>
        <fullName evidence="1">Uncharacterized protein</fullName>
    </submittedName>
</protein>
<proteinExistence type="predicted"/>
<dbReference type="EMBL" id="HBUF01398873">
    <property type="protein sequence ID" value="CAG6736311.1"/>
    <property type="molecule type" value="Transcribed_RNA"/>
</dbReference>